<gene>
    <name evidence="6" type="ORF">NQ318_022853</name>
</gene>
<dbReference type="PANTHER" id="PTHR14899">
    <property type="entry name" value="G KINASE ANCHORING PROTEIN 1"/>
    <property type="match status" value="1"/>
</dbReference>
<dbReference type="Proteomes" id="UP001162162">
    <property type="component" value="Unassembled WGS sequence"/>
</dbReference>
<dbReference type="EMBL" id="JAPWTK010000312">
    <property type="protein sequence ID" value="KAJ8942838.1"/>
    <property type="molecule type" value="Genomic_DNA"/>
</dbReference>
<protein>
    <submittedName>
        <fullName evidence="6">Uncharacterized protein</fullName>
    </submittedName>
</protein>
<feature type="region of interest" description="Disordered" evidence="5">
    <location>
        <begin position="141"/>
        <end position="172"/>
    </location>
</feature>
<dbReference type="PANTHER" id="PTHR14899:SF0">
    <property type="entry name" value="G KINASE-ANCHORING PROTEIN 1"/>
    <property type="match status" value="1"/>
</dbReference>
<comment type="subcellular location">
    <subcellularLocation>
        <location evidence="1">Golgi apparatus</location>
    </subcellularLocation>
</comment>
<evidence type="ECO:0000256" key="4">
    <source>
        <dbReference type="ARBA" id="ARBA00023054"/>
    </source>
</evidence>
<comment type="similarity">
    <text evidence="2">Belongs to the GKAP1 family.</text>
</comment>
<reference evidence="6" key="1">
    <citation type="journal article" date="2023" name="Insect Mol. Biol.">
        <title>Genome sequencing provides insights into the evolution of gene families encoding plant cell wall-degrading enzymes in longhorned beetles.</title>
        <authorList>
            <person name="Shin N.R."/>
            <person name="Okamura Y."/>
            <person name="Kirsch R."/>
            <person name="Pauchet Y."/>
        </authorList>
    </citation>
    <scope>NUCLEOTIDE SEQUENCE</scope>
    <source>
        <strain evidence="6">AMC_N1</strain>
    </source>
</reference>
<comment type="caution">
    <text evidence="6">The sequence shown here is derived from an EMBL/GenBank/DDBJ whole genome shotgun (WGS) entry which is preliminary data.</text>
</comment>
<evidence type="ECO:0000313" key="6">
    <source>
        <dbReference type="EMBL" id="KAJ8942838.1"/>
    </source>
</evidence>
<evidence type="ECO:0000256" key="1">
    <source>
        <dbReference type="ARBA" id="ARBA00004555"/>
    </source>
</evidence>
<sequence length="172" mass="19844">MSLDQFLENGPQAVCKEEKREGDGRRGKFLQNVLESTKKEITREKVEERRRERASNIEEIITLAQCQEKLESERAKNEQLRLELEEAKEEIALVKKRNATLCSMLSQGEMKDKAAVLLELESLTTVKEELTEEVARLHKLLEQERSSTKAHSNGTSESHSSKHKDKNKRKKN</sequence>
<dbReference type="AlphaFoldDB" id="A0AAV8XWD5"/>
<proteinExistence type="inferred from homology"/>
<dbReference type="InterPro" id="IPR026109">
    <property type="entry name" value="GKAP1"/>
</dbReference>
<dbReference type="GO" id="GO:0007165">
    <property type="term" value="P:signal transduction"/>
    <property type="evidence" value="ECO:0007669"/>
    <property type="project" value="InterPro"/>
</dbReference>
<organism evidence="6 7">
    <name type="scientific">Aromia moschata</name>
    <dbReference type="NCBI Taxonomy" id="1265417"/>
    <lineage>
        <taxon>Eukaryota</taxon>
        <taxon>Metazoa</taxon>
        <taxon>Ecdysozoa</taxon>
        <taxon>Arthropoda</taxon>
        <taxon>Hexapoda</taxon>
        <taxon>Insecta</taxon>
        <taxon>Pterygota</taxon>
        <taxon>Neoptera</taxon>
        <taxon>Endopterygota</taxon>
        <taxon>Coleoptera</taxon>
        <taxon>Polyphaga</taxon>
        <taxon>Cucujiformia</taxon>
        <taxon>Chrysomeloidea</taxon>
        <taxon>Cerambycidae</taxon>
        <taxon>Cerambycinae</taxon>
        <taxon>Callichromatini</taxon>
        <taxon>Aromia</taxon>
    </lineage>
</organism>
<name>A0AAV8XWD5_9CUCU</name>
<keyword evidence="7" id="KW-1185">Reference proteome</keyword>
<evidence type="ECO:0000256" key="3">
    <source>
        <dbReference type="ARBA" id="ARBA00023034"/>
    </source>
</evidence>
<dbReference type="GO" id="GO:0005794">
    <property type="term" value="C:Golgi apparatus"/>
    <property type="evidence" value="ECO:0007669"/>
    <property type="project" value="UniProtKB-SubCell"/>
</dbReference>
<keyword evidence="4" id="KW-0175">Coiled coil</keyword>
<evidence type="ECO:0000256" key="5">
    <source>
        <dbReference type="SAM" id="MobiDB-lite"/>
    </source>
</evidence>
<feature type="compositionally biased region" description="Basic residues" evidence="5">
    <location>
        <begin position="161"/>
        <end position="172"/>
    </location>
</feature>
<evidence type="ECO:0000256" key="2">
    <source>
        <dbReference type="ARBA" id="ARBA00006662"/>
    </source>
</evidence>
<feature type="region of interest" description="Disordered" evidence="5">
    <location>
        <begin position="1"/>
        <end position="26"/>
    </location>
</feature>
<feature type="compositionally biased region" description="Basic and acidic residues" evidence="5">
    <location>
        <begin position="15"/>
        <end position="26"/>
    </location>
</feature>
<keyword evidence="3" id="KW-0333">Golgi apparatus</keyword>
<evidence type="ECO:0000313" key="7">
    <source>
        <dbReference type="Proteomes" id="UP001162162"/>
    </source>
</evidence>
<accession>A0AAV8XWD5</accession>